<protein>
    <recommendedName>
        <fullName evidence="4">AB hydrolase-1 domain-containing protein</fullName>
    </recommendedName>
</protein>
<gene>
    <name evidence="5" type="ORF">ANE_LOCUS27506</name>
</gene>
<dbReference type="InterPro" id="IPR000073">
    <property type="entry name" value="AB_hydrolase_1"/>
</dbReference>
<keyword evidence="3" id="KW-0120">Carbon dioxide fixation</keyword>
<evidence type="ECO:0000256" key="2">
    <source>
        <dbReference type="ARBA" id="ARBA00023186"/>
    </source>
</evidence>
<dbReference type="Pfam" id="PF02341">
    <property type="entry name" value="RbcX"/>
    <property type="match status" value="1"/>
</dbReference>
<dbReference type="OrthoDB" id="408373at2759"/>
<dbReference type="InterPro" id="IPR003435">
    <property type="entry name" value="Chaperonin_RcbX"/>
</dbReference>
<dbReference type="PANTHER" id="PTHR43689">
    <property type="entry name" value="HYDROLASE"/>
    <property type="match status" value="1"/>
</dbReference>
<sequence length="575" mass="65151">MVGAWFVVGSSVLDSPNSPCLCLEGNMRSSPKKKKTILGSSRNLELGSSFIDSSIVFRLSSKSVSGIANRRSKKKLLIVNEDIAGNYDDTFGDVKTQIVNYFTYKAVRTVLHQLYEMNPPQYTWFYNHVVSNRPTEGKRFLRKLGKESQELAERVMITRLHLYGKWIKKCDHGKIYQEISDENLALMRERLMETVIWPSDDSNSELYPSPTSKHHRCYSIGESVSRTLGLLVSTKPIFSDKRFRLQGELGPSRVLLSRTKLLVPKIDWSEKMVILKSYKFEPCKIPSSCFLVTWNWKGYSIRYQCAGTSGPALVLVHGFGANSDHWRKNTPVLGKSHRVYSIDLIGYGYSDKPNPREFGGEPFYTFETWGEQLNDFCLEVVKDEAFFICNSIGGIVGLQAAVSKPEICRGLMLINISLRMLHIKKQPLIGRPFIRSFQNLLRNTPVGKLFFKTIATPKTVKSILCQCYHDSSQVTDELVEAILRPGLEPGAVDVFLEFICYSGGPLPEDLLPQVKCPVLIAWGEKDPWEPIELGREYSKFDAVEDFVVLPEAGHCPQDEKPEIVNPLIESFVARH</sequence>
<dbReference type="GO" id="GO:0015977">
    <property type="term" value="P:carbon fixation"/>
    <property type="evidence" value="ECO:0007669"/>
    <property type="project" value="UniProtKB-KW"/>
</dbReference>
<evidence type="ECO:0000259" key="4">
    <source>
        <dbReference type="Pfam" id="PF12697"/>
    </source>
</evidence>
<feature type="domain" description="AB hydrolase-1" evidence="4">
    <location>
        <begin position="313"/>
        <end position="565"/>
    </location>
</feature>
<evidence type="ECO:0000313" key="5">
    <source>
        <dbReference type="EMBL" id="VVB17062.1"/>
    </source>
</evidence>
<dbReference type="AlphaFoldDB" id="A0A565CTZ9"/>
<dbReference type="SUPFAM" id="SSF53474">
    <property type="entry name" value="alpha/beta-Hydrolases"/>
    <property type="match status" value="1"/>
</dbReference>
<accession>A0A565CTZ9</accession>
<evidence type="ECO:0000256" key="1">
    <source>
        <dbReference type="ARBA" id="ARBA00022531"/>
    </source>
</evidence>
<dbReference type="FunFam" id="3.40.50.1820:FF:000875">
    <property type="entry name" value="Os07g0575800 protein"/>
    <property type="match status" value="1"/>
</dbReference>
<dbReference type="EMBL" id="CABITT030000008">
    <property type="protein sequence ID" value="VVB17062.1"/>
    <property type="molecule type" value="Genomic_DNA"/>
</dbReference>
<dbReference type="PANTHER" id="PTHR43689:SF53">
    <property type="entry name" value="ALPHA_BETA-HYDROLASES SUPERFAMILY PROTEIN"/>
    <property type="match status" value="1"/>
</dbReference>
<dbReference type="PRINTS" id="PR00111">
    <property type="entry name" value="ABHYDROLASE"/>
</dbReference>
<organism evidence="5 6">
    <name type="scientific">Arabis nemorensis</name>
    <dbReference type="NCBI Taxonomy" id="586526"/>
    <lineage>
        <taxon>Eukaryota</taxon>
        <taxon>Viridiplantae</taxon>
        <taxon>Streptophyta</taxon>
        <taxon>Embryophyta</taxon>
        <taxon>Tracheophyta</taxon>
        <taxon>Spermatophyta</taxon>
        <taxon>Magnoliopsida</taxon>
        <taxon>eudicotyledons</taxon>
        <taxon>Gunneridae</taxon>
        <taxon>Pentapetalae</taxon>
        <taxon>rosids</taxon>
        <taxon>malvids</taxon>
        <taxon>Brassicales</taxon>
        <taxon>Brassicaceae</taxon>
        <taxon>Arabideae</taxon>
        <taxon>Arabis</taxon>
    </lineage>
</organism>
<dbReference type="SUPFAM" id="SSF158615">
    <property type="entry name" value="RbcX-like"/>
    <property type="match status" value="1"/>
</dbReference>
<dbReference type="GO" id="GO:0015979">
    <property type="term" value="P:photosynthesis"/>
    <property type="evidence" value="ECO:0007669"/>
    <property type="project" value="UniProtKB-KW"/>
</dbReference>
<reference evidence="5" key="1">
    <citation type="submission" date="2019-07" db="EMBL/GenBank/DDBJ databases">
        <authorList>
            <person name="Dittberner H."/>
        </authorList>
    </citation>
    <scope>NUCLEOTIDE SEQUENCE [LARGE SCALE GENOMIC DNA]</scope>
</reference>
<dbReference type="InterPro" id="IPR029058">
    <property type="entry name" value="AB_hydrolase_fold"/>
</dbReference>
<evidence type="ECO:0000256" key="3">
    <source>
        <dbReference type="ARBA" id="ARBA00023300"/>
    </source>
</evidence>
<keyword evidence="6" id="KW-1185">Reference proteome</keyword>
<dbReference type="GO" id="GO:0044183">
    <property type="term" value="F:protein folding chaperone"/>
    <property type="evidence" value="ECO:0007669"/>
    <property type="project" value="InterPro"/>
</dbReference>
<evidence type="ECO:0000313" key="6">
    <source>
        <dbReference type="Proteomes" id="UP000489600"/>
    </source>
</evidence>
<name>A0A565CTZ9_9BRAS</name>
<dbReference type="Gene3D" id="1.10.1200.210">
    <property type="entry name" value="Chaperonin-like RbcX"/>
    <property type="match status" value="1"/>
</dbReference>
<dbReference type="InterPro" id="IPR038052">
    <property type="entry name" value="Chaperonin_RbcX_sf"/>
</dbReference>
<keyword evidence="2" id="KW-0143">Chaperone</keyword>
<dbReference type="Proteomes" id="UP000489600">
    <property type="component" value="Unassembled WGS sequence"/>
</dbReference>
<dbReference type="Pfam" id="PF12697">
    <property type="entry name" value="Abhydrolase_6"/>
    <property type="match status" value="1"/>
</dbReference>
<proteinExistence type="predicted"/>
<comment type="caution">
    <text evidence="5">The sequence shown here is derived from an EMBL/GenBank/DDBJ whole genome shotgun (WGS) entry which is preliminary data.</text>
</comment>
<dbReference type="GO" id="GO:0110102">
    <property type="term" value="P:ribulose bisphosphate carboxylase complex assembly"/>
    <property type="evidence" value="ECO:0007669"/>
    <property type="project" value="InterPro"/>
</dbReference>
<dbReference type="Gene3D" id="3.40.50.1820">
    <property type="entry name" value="alpha/beta hydrolase"/>
    <property type="match status" value="1"/>
</dbReference>
<keyword evidence="1" id="KW-0602">Photosynthesis</keyword>